<comment type="caution">
    <text evidence="11">The sequence shown here is derived from an EMBL/GenBank/DDBJ whole genome shotgun (WGS) entry which is preliminary data.</text>
</comment>
<dbReference type="OrthoDB" id="2789670at2759"/>
<evidence type="ECO:0000256" key="9">
    <source>
        <dbReference type="ARBA" id="ARBA00023033"/>
    </source>
</evidence>
<accession>A0A7J0GJ30</accession>
<dbReference type="Proteomes" id="UP000585474">
    <property type="component" value="Unassembled WGS sequence"/>
</dbReference>
<keyword evidence="8" id="KW-0408">Iron</keyword>
<evidence type="ECO:0000256" key="3">
    <source>
        <dbReference type="ARBA" id="ARBA00022617"/>
    </source>
</evidence>
<evidence type="ECO:0000256" key="8">
    <source>
        <dbReference type="ARBA" id="ARBA00023004"/>
    </source>
</evidence>
<dbReference type="PANTHER" id="PTHR47947:SF26">
    <property type="entry name" value="CYTOCHROME P450"/>
    <property type="match status" value="1"/>
</dbReference>
<organism evidence="11 12">
    <name type="scientific">Actinidia rufa</name>
    <dbReference type="NCBI Taxonomy" id="165716"/>
    <lineage>
        <taxon>Eukaryota</taxon>
        <taxon>Viridiplantae</taxon>
        <taxon>Streptophyta</taxon>
        <taxon>Embryophyta</taxon>
        <taxon>Tracheophyta</taxon>
        <taxon>Spermatophyta</taxon>
        <taxon>Magnoliopsida</taxon>
        <taxon>eudicotyledons</taxon>
        <taxon>Gunneridae</taxon>
        <taxon>Pentapetalae</taxon>
        <taxon>asterids</taxon>
        <taxon>Ericales</taxon>
        <taxon>Actinidiaceae</taxon>
        <taxon>Actinidia</taxon>
    </lineage>
</organism>
<evidence type="ECO:0000256" key="10">
    <source>
        <dbReference type="ARBA" id="ARBA00023136"/>
    </source>
</evidence>
<evidence type="ECO:0000256" key="5">
    <source>
        <dbReference type="ARBA" id="ARBA00022723"/>
    </source>
</evidence>
<dbReference type="PANTHER" id="PTHR47947">
    <property type="entry name" value="CYTOCHROME P450 82C3-RELATED"/>
    <property type="match status" value="1"/>
</dbReference>
<gene>
    <name evidence="11" type="ORF">Acr_22g0002140</name>
</gene>
<evidence type="ECO:0000256" key="4">
    <source>
        <dbReference type="ARBA" id="ARBA00022692"/>
    </source>
</evidence>
<keyword evidence="3" id="KW-0349">Heme</keyword>
<proteinExistence type="predicted"/>
<dbReference type="GO" id="GO:0016705">
    <property type="term" value="F:oxidoreductase activity, acting on paired donors, with incorporation or reduction of molecular oxygen"/>
    <property type="evidence" value="ECO:0007669"/>
    <property type="project" value="InterPro"/>
</dbReference>
<dbReference type="GO" id="GO:0016020">
    <property type="term" value="C:membrane"/>
    <property type="evidence" value="ECO:0007669"/>
    <property type="project" value="UniProtKB-SubCell"/>
</dbReference>
<dbReference type="InterPro" id="IPR050651">
    <property type="entry name" value="Plant_Cytochrome_P450_Monoox"/>
</dbReference>
<evidence type="ECO:0000256" key="7">
    <source>
        <dbReference type="ARBA" id="ARBA00023002"/>
    </source>
</evidence>
<evidence type="ECO:0000256" key="6">
    <source>
        <dbReference type="ARBA" id="ARBA00022989"/>
    </source>
</evidence>
<protein>
    <submittedName>
        <fullName evidence="11">Uncharacterized protein</fullName>
    </submittedName>
</protein>
<keyword evidence="9" id="KW-0503">Monooxygenase</keyword>
<dbReference type="Gene3D" id="1.10.630.10">
    <property type="entry name" value="Cytochrome P450"/>
    <property type="match status" value="1"/>
</dbReference>
<keyword evidence="12" id="KW-1185">Reference proteome</keyword>
<keyword evidence="7" id="KW-0560">Oxidoreductase</keyword>
<keyword evidence="6" id="KW-1133">Transmembrane helix</keyword>
<dbReference type="GO" id="GO:0005506">
    <property type="term" value="F:iron ion binding"/>
    <property type="evidence" value="ECO:0007669"/>
    <property type="project" value="InterPro"/>
</dbReference>
<evidence type="ECO:0000256" key="1">
    <source>
        <dbReference type="ARBA" id="ARBA00001971"/>
    </source>
</evidence>
<dbReference type="InterPro" id="IPR001128">
    <property type="entry name" value="Cyt_P450"/>
</dbReference>
<evidence type="ECO:0000313" key="11">
    <source>
        <dbReference type="EMBL" id="GFZ10816.1"/>
    </source>
</evidence>
<name>A0A7J0GJ30_9ERIC</name>
<dbReference type="SUPFAM" id="SSF48264">
    <property type="entry name" value="Cytochrome P450"/>
    <property type="match status" value="1"/>
</dbReference>
<dbReference type="EMBL" id="BJWL01000022">
    <property type="protein sequence ID" value="GFZ10816.1"/>
    <property type="molecule type" value="Genomic_DNA"/>
</dbReference>
<evidence type="ECO:0000313" key="12">
    <source>
        <dbReference type="Proteomes" id="UP000585474"/>
    </source>
</evidence>
<dbReference type="GO" id="GO:0004497">
    <property type="term" value="F:monooxygenase activity"/>
    <property type="evidence" value="ECO:0007669"/>
    <property type="project" value="UniProtKB-KW"/>
</dbReference>
<dbReference type="GO" id="GO:0020037">
    <property type="term" value="F:heme binding"/>
    <property type="evidence" value="ECO:0007669"/>
    <property type="project" value="InterPro"/>
</dbReference>
<evidence type="ECO:0000256" key="2">
    <source>
        <dbReference type="ARBA" id="ARBA00004370"/>
    </source>
</evidence>
<keyword evidence="10" id="KW-0472">Membrane</keyword>
<comment type="subcellular location">
    <subcellularLocation>
        <location evidence="2">Membrane</location>
    </subcellularLocation>
</comment>
<keyword evidence="4" id="KW-0812">Transmembrane</keyword>
<comment type="cofactor">
    <cofactor evidence="1">
        <name>heme</name>
        <dbReference type="ChEBI" id="CHEBI:30413"/>
    </cofactor>
</comment>
<dbReference type="Pfam" id="PF00067">
    <property type="entry name" value="p450"/>
    <property type="match status" value="1"/>
</dbReference>
<sequence>MAPGPLSDTSIFSRGLTPAFWALAALADKHGPIFRIQLGMHQAIVVSSKEAIKDCFTTNDVVSMTRPESATIKYIGYDRAFFTLGQSRPCWNKARKITTAELLSYSRLELLNHVCDSEVDSCIGELY</sequence>
<reference evidence="11 12" key="1">
    <citation type="submission" date="2019-07" db="EMBL/GenBank/DDBJ databases">
        <title>De Novo Assembly of kiwifruit Actinidia rufa.</title>
        <authorList>
            <person name="Sugita-Konishi S."/>
            <person name="Sato K."/>
            <person name="Mori E."/>
            <person name="Abe Y."/>
            <person name="Kisaki G."/>
            <person name="Hamano K."/>
            <person name="Suezawa K."/>
            <person name="Otani M."/>
            <person name="Fukuda T."/>
            <person name="Manabe T."/>
            <person name="Gomi K."/>
            <person name="Tabuchi M."/>
            <person name="Akimitsu K."/>
            <person name="Kataoka I."/>
        </authorList>
    </citation>
    <scope>NUCLEOTIDE SEQUENCE [LARGE SCALE GENOMIC DNA]</scope>
    <source>
        <strain evidence="12">cv. Fuchu</strain>
    </source>
</reference>
<dbReference type="InterPro" id="IPR036396">
    <property type="entry name" value="Cyt_P450_sf"/>
</dbReference>
<keyword evidence="5" id="KW-0479">Metal-binding</keyword>
<dbReference type="AlphaFoldDB" id="A0A7J0GJ30"/>